<accession>A0ACC2IC26</accession>
<sequence length="540" mass="59290">MAVMTVDSPRESSEEEGLPFLDPTPAPEAGKPWVVMLIMAFALVAIIDMGAFLAEAPRTRVYEANICLGYYRETNPSVIGADGTIPEKLCKVDEVQQKMAMIFGWQDMFDAIPSIFLAIPFGVLADKVGRKWIFTTSLMGLQLNSAWVLGICYLKDLPLQLTWLSSAFYFIGGGPIVAAAIGITMISDIAPPEKRTTIFLYLTASVLIAEIVAPIMSARLMENGDWYPLVLALVFQQCGVLLAVFFPETLHMREQPKHGGTPALAIQTQPKSHHAFSPRQQVQHFKDAFQFLKSDRTLALVVFTFMANRLGRQGITLLVRYASKRYGWEIKQAAYLLSFRAATNLAAVAIFLPLTNHLLLRYVRLPAHWADLWIARGSIVLTALSFLIIGIAGYPALLIVGLLIYNLGTGYNAAMRSVSIHVVGGQSSPNIGKLMSTIAIVESFGALVAGPLLNQLFQWGMALGNVWLGLPFLAGTLVFAALSILTFKINVSDDEAAYAQVQSEDDEDLFPLQGRASTSALEHEGLHRFSTSRDSTHIHR</sequence>
<dbReference type="Proteomes" id="UP001153331">
    <property type="component" value="Unassembled WGS sequence"/>
</dbReference>
<name>A0ACC2IC26_9PLEO</name>
<reference evidence="1" key="1">
    <citation type="submission" date="2022-11" db="EMBL/GenBank/DDBJ databases">
        <title>Genome Sequence of Boeremia exigua.</title>
        <authorList>
            <person name="Buettner E."/>
        </authorList>
    </citation>
    <scope>NUCLEOTIDE SEQUENCE</scope>
    <source>
        <strain evidence="1">CU02</strain>
    </source>
</reference>
<evidence type="ECO:0000313" key="1">
    <source>
        <dbReference type="EMBL" id="KAJ8112694.1"/>
    </source>
</evidence>
<comment type="caution">
    <text evidence="1">The sequence shown here is derived from an EMBL/GenBank/DDBJ whole genome shotgun (WGS) entry which is preliminary data.</text>
</comment>
<evidence type="ECO:0000313" key="2">
    <source>
        <dbReference type="Proteomes" id="UP001153331"/>
    </source>
</evidence>
<keyword evidence="2" id="KW-1185">Reference proteome</keyword>
<organism evidence="1 2">
    <name type="scientific">Boeremia exigua</name>
    <dbReference type="NCBI Taxonomy" id="749465"/>
    <lineage>
        <taxon>Eukaryota</taxon>
        <taxon>Fungi</taxon>
        <taxon>Dikarya</taxon>
        <taxon>Ascomycota</taxon>
        <taxon>Pezizomycotina</taxon>
        <taxon>Dothideomycetes</taxon>
        <taxon>Pleosporomycetidae</taxon>
        <taxon>Pleosporales</taxon>
        <taxon>Pleosporineae</taxon>
        <taxon>Didymellaceae</taxon>
        <taxon>Boeremia</taxon>
    </lineage>
</organism>
<gene>
    <name evidence="1" type="ORF">OPT61_g5000</name>
</gene>
<proteinExistence type="predicted"/>
<protein>
    <submittedName>
        <fullName evidence="1">Uncharacterized protein</fullName>
    </submittedName>
</protein>
<dbReference type="EMBL" id="JAPHNI010000305">
    <property type="protein sequence ID" value="KAJ8112694.1"/>
    <property type="molecule type" value="Genomic_DNA"/>
</dbReference>